<name>A0AAE3EQC9_9FLAO</name>
<dbReference type="AlphaFoldDB" id="A0AAE3EQC9"/>
<sequence>MSCIPGRFHEYKFIGTELPNDDRYSTRIEFNKQTDLLIAVGYYFSRKPRENGLIANIKTSSNFDFKKEEIIKGVTSKVYGELTKIDTLINQNTLRYRMILKKRNEKRTLRKIKNDTISIELANDKKLLFIRLN</sequence>
<keyword evidence="2" id="KW-1185">Reference proteome</keyword>
<evidence type="ECO:0000313" key="1">
    <source>
        <dbReference type="EMBL" id="MCF7569656.1"/>
    </source>
</evidence>
<dbReference type="EMBL" id="JAKKDU010000027">
    <property type="protein sequence ID" value="MCF7569656.1"/>
    <property type="molecule type" value="Genomic_DNA"/>
</dbReference>
<reference evidence="1" key="1">
    <citation type="submission" date="2022-01" db="EMBL/GenBank/DDBJ databases">
        <title>Draft genome sequence of Sabulilitoribacter arenilitoris KCTC 52401.</title>
        <authorList>
            <person name="Oh J.-S."/>
        </authorList>
    </citation>
    <scope>NUCLEOTIDE SEQUENCE</scope>
    <source>
        <strain evidence="1">HMF6543</strain>
    </source>
</reference>
<gene>
    <name evidence="1" type="ORF">L3X37_15015</name>
</gene>
<dbReference type="Proteomes" id="UP001199795">
    <property type="component" value="Unassembled WGS sequence"/>
</dbReference>
<comment type="caution">
    <text evidence="1">The sequence shown here is derived from an EMBL/GenBank/DDBJ whole genome shotgun (WGS) entry which is preliminary data.</text>
</comment>
<evidence type="ECO:0000313" key="2">
    <source>
        <dbReference type="Proteomes" id="UP001199795"/>
    </source>
</evidence>
<accession>A0AAE3EQC9</accession>
<protein>
    <submittedName>
        <fullName evidence="1">Uncharacterized protein</fullName>
    </submittedName>
</protein>
<proteinExistence type="predicted"/>
<organism evidence="1 2">
    <name type="scientific">Wocania arenilitoris</name>
    <dbReference type="NCBI Taxonomy" id="2044858"/>
    <lineage>
        <taxon>Bacteria</taxon>
        <taxon>Pseudomonadati</taxon>
        <taxon>Bacteroidota</taxon>
        <taxon>Flavobacteriia</taxon>
        <taxon>Flavobacteriales</taxon>
        <taxon>Flavobacteriaceae</taxon>
        <taxon>Wocania</taxon>
    </lineage>
</organism>
<dbReference type="RefSeq" id="WP_237240983.1">
    <property type="nucleotide sequence ID" value="NZ_JAKKDU010000027.1"/>
</dbReference>